<proteinExistence type="predicted"/>
<dbReference type="InterPro" id="IPR007110">
    <property type="entry name" value="Ig-like_dom"/>
</dbReference>
<dbReference type="CDD" id="cd07699">
    <property type="entry name" value="IgC1_L"/>
    <property type="match status" value="1"/>
</dbReference>
<feature type="domain" description="Ig-like" evidence="3">
    <location>
        <begin position="137"/>
        <end position="233"/>
    </location>
</feature>
<feature type="chain" id="PRO_5047211509" evidence="2">
    <location>
        <begin position="20"/>
        <end position="238"/>
    </location>
</feature>
<dbReference type="InterPro" id="IPR003006">
    <property type="entry name" value="Ig/MHC_CS"/>
</dbReference>
<keyword evidence="2" id="KW-0732">Signal</keyword>
<feature type="domain" description="Ig-like" evidence="3">
    <location>
        <begin position="21"/>
        <end position="113"/>
    </location>
</feature>
<dbReference type="PROSITE" id="PS00290">
    <property type="entry name" value="IG_MHC"/>
    <property type="match status" value="1"/>
</dbReference>
<dbReference type="Pfam" id="PF07654">
    <property type="entry name" value="C1-set"/>
    <property type="match status" value="1"/>
</dbReference>
<feature type="non-terminal residue" evidence="4">
    <location>
        <position position="238"/>
    </location>
</feature>
<keyword evidence="5" id="KW-1185">Reference proteome</keyword>
<comment type="caution">
    <text evidence="4">The sequence shown here is derived from an EMBL/GenBank/DDBJ whole genome shotgun (WGS) entry which is preliminary data.</text>
</comment>
<evidence type="ECO:0000256" key="1">
    <source>
        <dbReference type="ARBA" id="ARBA00023319"/>
    </source>
</evidence>
<evidence type="ECO:0000313" key="4">
    <source>
        <dbReference type="EMBL" id="MBN3273493.1"/>
    </source>
</evidence>
<dbReference type="SMART" id="SM00409">
    <property type="entry name" value="IG"/>
    <property type="match status" value="1"/>
</dbReference>
<reference evidence="4" key="1">
    <citation type="journal article" date="2021" name="Cell">
        <title>Tracing the genetic footprints of vertebrate landing in non-teleost ray-finned fishes.</title>
        <authorList>
            <person name="Bi X."/>
            <person name="Wang K."/>
            <person name="Yang L."/>
            <person name="Pan H."/>
            <person name="Jiang H."/>
            <person name="Wei Q."/>
            <person name="Fang M."/>
            <person name="Yu H."/>
            <person name="Zhu C."/>
            <person name="Cai Y."/>
            <person name="He Y."/>
            <person name="Gan X."/>
            <person name="Zeng H."/>
            <person name="Yu D."/>
            <person name="Zhu Y."/>
            <person name="Jiang H."/>
            <person name="Qiu Q."/>
            <person name="Yang H."/>
            <person name="Zhang Y.E."/>
            <person name="Wang W."/>
            <person name="Zhu M."/>
            <person name="He S."/>
            <person name="Zhang G."/>
        </authorList>
    </citation>
    <scope>NUCLEOTIDE SEQUENCE</scope>
    <source>
        <strain evidence="4">Pddl_001</strain>
    </source>
</reference>
<dbReference type="Pfam" id="PF07686">
    <property type="entry name" value="V-set"/>
    <property type="match status" value="1"/>
</dbReference>
<dbReference type="PANTHER" id="PTHR23411">
    <property type="entry name" value="TAPASIN"/>
    <property type="match status" value="1"/>
</dbReference>
<name>A0ABS2XHI2_POLSP</name>
<evidence type="ECO:0000256" key="2">
    <source>
        <dbReference type="SAM" id="SignalP"/>
    </source>
</evidence>
<sequence length="238" mass="25936">MLTLSCICALLACIAGVDAQPVLTQTSSVSVSPGQSAQILCTMSDGYVITGYWVNWYQQKHGSTPRYLLRYKSNSEKDSAAPDRFFASKDTAGNACHLTISSVEADDYADYYCGLYHCAFVFGVGTTLHASRTPSSPSLSLLGPSSDELQEKRATLVCLVQHFFPYALSVSWKVDGSVTAAGVKTGKPQQRADNSFDMSSYLILSESEWIKHKNFACEVTHQTLSTPASKSFNKSDCF</sequence>
<accession>A0ABS2XHI2</accession>
<dbReference type="InterPro" id="IPR013783">
    <property type="entry name" value="Ig-like_fold"/>
</dbReference>
<dbReference type="Proteomes" id="UP001166093">
    <property type="component" value="Unassembled WGS sequence"/>
</dbReference>
<organism evidence="4 5">
    <name type="scientific">Polyodon spathula</name>
    <name type="common">North American paddlefish</name>
    <name type="synonym">Squalus spathula</name>
    <dbReference type="NCBI Taxonomy" id="7913"/>
    <lineage>
        <taxon>Eukaryota</taxon>
        <taxon>Metazoa</taxon>
        <taxon>Chordata</taxon>
        <taxon>Craniata</taxon>
        <taxon>Vertebrata</taxon>
        <taxon>Euteleostomi</taxon>
        <taxon>Actinopterygii</taxon>
        <taxon>Chondrostei</taxon>
        <taxon>Acipenseriformes</taxon>
        <taxon>Polyodontidae</taxon>
        <taxon>Polyodon</taxon>
    </lineage>
</organism>
<dbReference type="InterPro" id="IPR003597">
    <property type="entry name" value="Ig_C1-set"/>
</dbReference>
<dbReference type="SMART" id="SM00407">
    <property type="entry name" value="IGc1"/>
    <property type="match status" value="1"/>
</dbReference>
<dbReference type="InterPro" id="IPR003599">
    <property type="entry name" value="Ig_sub"/>
</dbReference>
<dbReference type="InterPro" id="IPR036179">
    <property type="entry name" value="Ig-like_dom_sf"/>
</dbReference>
<gene>
    <name evidence="4" type="primary">Vpreb3_2</name>
    <name evidence="4" type="ORF">GTO93_0016516</name>
</gene>
<dbReference type="SMART" id="SM00406">
    <property type="entry name" value="IGv"/>
    <property type="match status" value="1"/>
</dbReference>
<dbReference type="InterPro" id="IPR050380">
    <property type="entry name" value="Immune_Resp_Modulators"/>
</dbReference>
<dbReference type="EMBL" id="JAAWVQ010031352">
    <property type="protein sequence ID" value="MBN3273493.1"/>
    <property type="molecule type" value="Genomic_DNA"/>
</dbReference>
<dbReference type="InterPro" id="IPR013106">
    <property type="entry name" value="Ig_V-set"/>
</dbReference>
<dbReference type="Gene3D" id="2.60.40.10">
    <property type="entry name" value="Immunoglobulins"/>
    <property type="match status" value="2"/>
</dbReference>
<protein>
    <submittedName>
        <fullName evidence="4">VPRE3 protein</fullName>
    </submittedName>
</protein>
<dbReference type="SUPFAM" id="SSF48726">
    <property type="entry name" value="Immunoglobulin"/>
    <property type="match status" value="2"/>
</dbReference>
<evidence type="ECO:0000259" key="3">
    <source>
        <dbReference type="PROSITE" id="PS50835"/>
    </source>
</evidence>
<feature type="signal peptide" evidence="2">
    <location>
        <begin position="1"/>
        <end position="19"/>
    </location>
</feature>
<keyword evidence="1" id="KW-0393">Immunoglobulin domain</keyword>
<dbReference type="PROSITE" id="PS50835">
    <property type="entry name" value="IG_LIKE"/>
    <property type="match status" value="2"/>
</dbReference>
<evidence type="ECO:0000313" key="5">
    <source>
        <dbReference type="Proteomes" id="UP001166093"/>
    </source>
</evidence>
<feature type="non-terminal residue" evidence="4">
    <location>
        <position position="1"/>
    </location>
</feature>